<comment type="subcellular location">
    <subcellularLocation>
        <location evidence="1">Cytoplasm</location>
    </subcellularLocation>
</comment>
<dbReference type="Gene3D" id="1.10.520.30">
    <property type="entry name" value="AF1862-like domain"/>
    <property type="match status" value="1"/>
</dbReference>
<dbReference type="SUPFAM" id="SSF158568">
    <property type="entry name" value="AF1862-like"/>
    <property type="match status" value="1"/>
</dbReference>
<gene>
    <name evidence="6" type="ORF">CARN4_1249</name>
</gene>
<dbReference type="EMBL" id="CABO01000043">
    <property type="protein sequence ID" value="CBI02884.1"/>
    <property type="molecule type" value="Genomic_DNA"/>
</dbReference>
<dbReference type="GO" id="GO:0005737">
    <property type="term" value="C:cytoplasm"/>
    <property type="evidence" value="ECO:0007669"/>
    <property type="project" value="UniProtKB-SubCell"/>
</dbReference>
<dbReference type="InterPro" id="IPR023101">
    <property type="entry name" value="AF1862-like_dom_sf"/>
</dbReference>
<dbReference type="NCBIfam" id="TIGR01881">
    <property type="entry name" value="cas_Cmr5"/>
    <property type="match status" value="1"/>
</dbReference>
<keyword evidence="4" id="KW-0051">Antiviral defense</keyword>
<comment type="caution">
    <text evidence="6">The sequence shown here is derived from an EMBL/GenBank/DDBJ whole genome shotgun (WGS) entry which is preliminary data.</text>
</comment>
<organism evidence="6">
    <name type="scientific">mine drainage metagenome</name>
    <dbReference type="NCBI Taxonomy" id="410659"/>
    <lineage>
        <taxon>unclassified sequences</taxon>
        <taxon>metagenomes</taxon>
        <taxon>ecological metagenomes</taxon>
    </lineage>
</organism>
<proteinExistence type="inferred from homology"/>
<dbReference type="Pfam" id="PF09701">
    <property type="entry name" value="Cas_Cmr5"/>
    <property type="match status" value="1"/>
</dbReference>
<dbReference type="GO" id="GO:0051607">
    <property type="term" value="P:defense response to virus"/>
    <property type="evidence" value="ECO:0007669"/>
    <property type="project" value="UniProtKB-KW"/>
</dbReference>
<accession>E6Q6Q9</accession>
<comment type="similarity">
    <text evidence="2">Belongs to the CRISPR system Cmr5 family.</text>
</comment>
<evidence type="ECO:0000256" key="5">
    <source>
        <dbReference type="ARBA" id="ARBA00030001"/>
    </source>
</evidence>
<keyword evidence="3" id="KW-0963">Cytoplasm</keyword>
<name>E6Q6Q9_9ZZZZ</name>
<evidence type="ECO:0000256" key="4">
    <source>
        <dbReference type="ARBA" id="ARBA00023118"/>
    </source>
</evidence>
<protein>
    <recommendedName>
        <fullName evidence="5">CRISPR type III-B/RAMP module-associated protein Cmr5</fullName>
    </recommendedName>
</protein>
<dbReference type="InterPro" id="IPR010160">
    <property type="entry name" value="CRISPR-assoc_prot_Cmr5"/>
</dbReference>
<evidence type="ECO:0000256" key="2">
    <source>
        <dbReference type="ARBA" id="ARBA00006161"/>
    </source>
</evidence>
<reference evidence="6" key="1">
    <citation type="submission" date="2009-10" db="EMBL/GenBank/DDBJ databases">
        <title>Diversity of trophic interactions inside an arsenic-rich microbial ecosystem.</title>
        <authorList>
            <person name="Bertin P.N."/>
            <person name="Heinrich-Salmeron A."/>
            <person name="Pelletier E."/>
            <person name="Goulhen-Chollet F."/>
            <person name="Arsene-Ploetze F."/>
            <person name="Gallien S."/>
            <person name="Calteau A."/>
            <person name="Vallenet D."/>
            <person name="Casiot C."/>
            <person name="Chane-Woon-Ming B."/>
            <person name="Giloteaux L."/>
            <person name="Barakat M."/>
            <person name="Bonnefoy V."/>
            <person name="Bruneel O."/>
            <person name="Chandler M."/>
            <person name="Cleiss J."/>
            <person name="Duran R."/>
            <person name="Elbaz-Poulichet F."/>
            <person name="Fonknechten N."/>
            <person name="Lauga B."/>
            <person name="Mornico D."/>
            <person name="Ortet P."/>
            <person name="Schaeffer C."/>
            <person name="Siguier P."/>
            <person name="Alexander Thil Smith A."/>
            <person name="Van Dorsselaer A."/>
            <person name="Weissenbach J."/>
            <person name="Medigue C."/>
            <person name="Le Paslier D."/>
        </authorList>
    </citation>
    <scope>NUCLEOTIDE SEQUENCE</scope>
</reference>
<evidence type="ECO:0000256" key="1">
    <source>
        <dbReference type="ARBA" id="ARBA00004496"/>
    </source>
</evidence>
<evidence type="ECO:0000313" key="6">
    <source>
        <dbReference type="EMBL" id="CBI02884.1"/>
    </source>
</evidence>
<sequence>MINTRDQRLAFFAYQKVGEIKDERDEYKTAVSDFGANILRSGLSAALATLMRRKDQGAERVRKHILTSDDVQSALKSPDKTNAELITLICNLGALDYMLLSLRLLQLATWLKRAAQATFDA</sequence>
<evidence type="ECO:0000256" key="3">
    <source>
        <dbReference type="ARBA" id="ARBA00022490"/>
    </source>
</evidence>
<dbReference type="AlphaFoldDB" id="E6Q6Q9"/>